<dbReference type="Pfam" id="PF25109">
    <property type="entry name" value="HAD_PNKP"/>
    <property type="match status" value="1"/>
</dbReference>
<evidence type="ECO:0000313" key="3">
    <source>
        <dbReference type="Proteomes" id="UP000316612"/>
    </source>
</evidence>
<dbReference type="AlphaFoldDB" id="A0A4Y4DLG0"/>
<dbReference type="OrthoDB" id="7592866at2"/>
<organism evidence="2 3">
    <name type="scientific">Glutamicibacter uratoxydans</name>
    <name type="common">Arthrobacter uratoxydans</name>
    <dbReference type="NCBI Taxonomy" id="43667"/>
    <lineage>
        <taxon>Bacteria</taxon>
        <taxon>Bacillati</taxon>
        <taxon>Actinomycetota</taxon>
        <taxon>Actinomycetes</taxon>
        <taxon>Micrococcales</taxon>
        <taxon>Micrococcaceae</taxon>
        <taxon>Glutamicibacter</taxon>
    </lineage>
</organism>
<comment type="caution">
    <text evidence="2">The sequence shown here is derived from an EMBL/GenBank/DDBJ whole genome shotgun (WGS) entry which is preliminary data.</text>
</comment>
<dbReference type="InterPro" id="IPR056782">
    <property type="entry name" value="HAD_PNKP"/>
</dbReference>
<dbReference type="InterPro" id="IPR036412">
    <property type="entry name" value="HAD-like_sf"/>
</dbReference>
<name>A0A4Y4DLG0_GLUUR</name>
<protein>
    <recommendedName>
        <fullName evidence="1">Polynucleotide kinase PNKP phosphatase domain-containing protein</fullName>
    </recommendedName>
</protein>
<accession>A0A4Y4DLG0</accession>
<gene>
    <name evidence="2" type="ORF">AUR04nite_00170</name>
</gene>
<dbReference type="RefSeq" id="WP_141360703.1">
    <property type="nucleotide sequence ID" value="NZ_BAAAJL010000007.1"/>
</dbReference>
<dbReference type="Proteomes" id="UP000316612">
    <property type="component" value="Unassembled WGS sequence"/>
</dbReference>
<evidence type="ECO:0000259" key="1">
    <source>
        <dbReference type="Pfam" id="PF25109"/>
    </source>
</evidence>
<dbReference type="Gene3D" id="3.40.50.1000">
    <property type="entry name" value="HAD superfamily/HAD-like"/>
    <property type="match status" value="1"/>
</dbReference>
<dbReference type="EMBL" id="BJNY01000001">
    <property type="protein sequence ID" value="GED04485.1"/>
    <property type="molecule type" value="Genomic_DNA"/>
</dbReference>
<evidence type="ECO:0000313" key="2">
    <source>
        <dbReference type="EMBL" id="GED04485.1"/>
    </source>
</evidence>
<dbReference type="InterPro" id="IPR023214">
    <property type="entry name" value="HAD_sf"/>
</dbReference>
<proteinExistence type="predicted"/>
<keyword evidence="3" id="KW-1185">Reference proteome</keyword>
<feature type="domain" description="Polynucleotide kinase PNKP phosphatase" evidence="1">
    <location>
        <begin position="4"/>
        <end position="147"/>
    </location>
</feature>
<reference evidence="2 3" key="1">
    <citation type="submission" date="2019-06" db="EMBL/GenBank/DDBJ databases">
        <title>Whole genome shotgun sequence of Glutamicibacter uratoxydans NBRC 15515.</title>
        <authorList>
            <person name="Hosoyama A."/>
            <person name="Uohara A."/>
            <person name="Ohji S."/>
            <person name="Ichikawa N."/>
        </authorList>
    </citation>
    <scope>NUCLEOTIDE SEQUENCE [LARGE SCALE GENOMIC DNA]</scope>
    <source>
        <strain evidence="2 3">NBRC 15515</strain>
    </source>
</reference>
<dbReference type="SUPFAM" id="SSF56784">
    <property type="entry name" value="HAD-like"/>
    <property type="match status" value="1"/>
</dbReference>
<sequence length="176" mass="20362">MSKPKAVIHDLDGALCDTSSVVHFVDKTHKDFTRKDLDAFHRGSMDCPPNQFLTEEWLKAKNDGVKCIVLTGRPEKWRRETTWWLMRNGFYADHHIHRMDGDKRPAYVVKEEVLLELQEHYEIVYAYDDDPRVIAMYERNEIPHYQVPGWPLLNGAPILPATEEKDDGEAMGLVAA</sequence>